<protein>
    <submittedName>
        <fullName evidence="2">Retinoblastoma</fullName>
    </submittedName>
</protein>
<accession>A0AAV4IBV6</accession>
<evidence type="ECO:0000256" key="1">
    <source>
        <dbReference type="SAM" id="MobiDB-lite"/>
    </source>
</evidence>
<keyword evidence="3" id="KW-1185">Reference proteome</keyword>
<evidence type="ECO:0000313" key="2">
    <source>
        <dbReference type="EMBL" id="GFS07742.1"/>
    </source>
</evidence>
<evidence type="ECO:0000313" key="3">
    <source>
        <dbReference type="Proteomes" id="UP000762676"/>
    </source>
</evidence>
<sequence length="63" mass="7262">TCKEVYMSEGRYESIITFYNNIFMLGIKSYILQFAPQATAKPKLSPMPKQVSASPHYRTKCPR</sequence>
<dbReference type="AlphaFoldDB" id="A0AAV4IBV6"/>
<dbReference type="SUPFAM" id="SSF47954">
    <property type="entry name" value="Cyclin-like"/>
    <property type="match status" value="1"/>
</dbReference>
<proteinExistence type="predicted"/>
<gene>
    <name evidence="2" type="ORF">ElyMa_006576200</name>
</gene>
<dbReference type="Gene3D" id="1.10.472.10">
    <property type="entry name" value="Cyclin-like"/>
    <property type="match status" value="1"/>
</dbReference>
<reference evidence="2 3" key="1">
    <citation type="journal article" date="2021" name="Elife">
        <title>Chloroplast acquisition without the gene transfer in kleptoplastic sea slugs, Plakobranchus ocellatus.</title>
        <authorList>
            <person name="Maeda T."/>
            <person name="Takahashi S."/>
            <person name="Yoshida T."/>
            <person name="Shimamura S."/>
            <person name="Takaki Y."/>
            <person name="Nagai Y."/>
            <person name="Toyoda A."/>
            <person name="Suzuki Y."/>
            <person name="Arimoto A."/>
            <person name="Ishii H."/>
            <person name="Satoh N."/>
            <person name="Nishiyama T."/>
            <person name="Hasebe M."/>
            <person name="Maruyama T."/>
            <person name="Minagawa J."/>
            <person name="Obokata J."/>
            <person name="Shigenobu S."/>
        </authorList>
    </citation>
    <scope>NUCLEOTIDE SEQUENCE [LARGE SCALE GENOMIC DNA]</scope>
</reference>
<organism evidence="2 3">
    <name type="scientific">Elysia marginata</name>
    <dbReference type="NCBI Taxonomy" id="1093978"/>
    <lineage>
        <taxon>Eukaryota</taxon>
        <taxon>Metazoa</taxon>
        <taxon>Spiralia</taxon>
        <taxon>Lophotrochozoa</taxon>
        <taxon>Mollusca</taxon>
        <taxon>Gastropoda</taxon>
        <taxon>Heterobranchia</taxon>
        <taxon>Euthyneura</taxon>
        <taxon>Panpulmonata</taxon>
        <taxon>Sacoglossa</taxon>
        <taxon>Placobranchoidea</taxon>
        <taxon>Plakobranchidae</taxon>
        <taxon>Elysia</taxon>
    </lineage>
</organism>
<feature type="region of interest" description="Disordered" evidence="1">
    <location>
        <begin position="42"/>
        <end position="63"/>
    </location>
</feature>
<feature type="non-terminal residue" evidence="2">
    <location>
        <position position="1"/>
    </location>
</feature>
<dbReference type="InterPro" id="IPR036915">
    <property type="entry name" value="Cyclin-like_sf"/>
</dbReference>
<dbReference type="Proteomes" id="UP000762676">
    <property type="component" value="Unassembled WGS sequence"/>
</dbReference>
<comment type="caution">
    <text evidence="2">The sequence shown here is derived from an EMBL/GenBank/DDBJ whole genome shotgun (WGS) entry which is preliminary data.</text>
</comment>
<dbReference type="EMBL" id="BMAT01013221">
    <property type="protein sequence ID" value="GFS07742.1"/>
    <property type="molecule type" value="Genomic_DNA"/>
</dbReference>
<name>A0AAV4IBV6_9GAST</name>